<feature type="compositionally biased region" description="Low complexity" evidence="7">
    <location>
        <begin position="12"/>
        <end position="26"/>
    </location>
</feature>
<comment type="subcellular location">
    <subcellularLocation>
        <location evidence="1">Mitochondrion</location>
    </subcellularLocation>
</comment>
<dbReference type="InterPro" id="IPR002885">
    <property type="entry name" value="PPR_rpt"/>
</dbReference>
<dbReference type="InterPro" id="IPR011990">
    <property type="entry name" value="TPR-like_helical_dom_sf"/>
</dbReference>
<evidence type="ECO:0000256" key="2">
    <source>
        <dbReference type="ARBA" id="ARBA00008677"/>
    </source>
</evidence>
<reference evidence="8" key="1">
    <citation type="submission" date="2018-09" db="EMBL/GenBank/DDBJ databases">
        <title>Common duck and Muscovy duck high density SNP chip.</title>
        <authorList>
            <person name="Vignal A."/>
            <person name="Thebault N."/>
            <person name="Warren W.C."/>
        </authorList>
    </citation>
    <scope>NUCLEOTIDE SEQUENCE [LARGE SCALE GENOMIC DNA]</scope>
</reference>
<dbReference type="AlphaFoldDB" id="A0A8C3BZC0"/>
<evidence type="ECO:0000313" key="8">
    <source>
        <dbReference type="Ensembl" id="ENSCMMP00000011632.1"/>
    </source>
</evidence>
<evidence type="ECO:0000256" key="4">
    <source>
        <dbReference type="ARBA" id="ARBA00022664"/>
    </source>
</evidence>
<dbReference type="Gene3D" id="1.25.40.10">
    <property type="entry name" value="Tetratricopeptide repeat domain"/>
    <property type="match status" value="1"/>
</dbReference>
<evidence type="ECO:0000256" key="1">
    <source>
        <dbReference type="ARBA" id="ARBA00004173"/>
    </source>
</evidence>
<dbReference type="GO" id="GO:0005739">
    <property type="term" value="C:mitochondrion"/>
    <property type="evidence" value="ECO:0007669"/>
    <property type="project" value="UniProtKB-SubCell"/>
</dbReference>
<dbReference type="InterPro" id="IPR034913">
    <property type="entry name" value="mS27/PTCD2"/>
</dbReference>
<dbReference type="Ensembl" id="ENSCMMT00000012794.1">
    <property type="protein sequence ID" value="ENSCMMP00000011632.1"/>
    <property type="gene ID" value="ENSCMMG00000007375.1"/>
</dbReference>
<dbReference type="GO" id="GO:0003723">
    <property type="term" value="F:RNA binding"/>
    <property type="evidence" value="ECO:0007669"/>
    <property type="project" value="TreeGrafter"/>
</dbReference>
<comment type="similarity">
    <text evidence="2">Belongs to the PTCD2 family.</text>
</comment>
<evidence type="ECO:0000256" key="7">
    <source>
        <dbReference type="SAM" id="MobiDB-lite"/>
    </source>
</evidence>
<dbReference type="PANTHER" id="PTHR14700">
    <property type="entry name" value="PENTATRICOPEPTIDE REPEAT-CONTAINING PROTEIN 2, MITOCHONDRIAL"/>
    <property type="match status" value="1"/>
</dbReference>
<protein>
    <recommendedName>
        <fullName evidence="3">Pentatricopeptide repeat-containing protein 2, mitochondrial</fullName>
    </recommendedName>
</protein>
<keyword evidence="4" id="KW-0507">mRNA processing</keyword>
<keyword evidence="9" id="KW-1185">Reference proteome</keyword>
<reference evidence="8" key="3">
    <citation type="submission" date="2025-09" db="UniProtKB">
        <authorList>
            <consortium name="Ensembl"/>
        </authorList>
    </citation>
    <scope>IDENTIFICATION</scope>
</reference>
<dbReference type="GO" id="GO:0007005">
    <property type="term" value="P:mitochondrion organization"/>
    <property type="evidence" value="ECO:0007669"/>
    <property type="project" value="TreeGrafter"/>
</dbReference>
<evidence type="ECO:0000256" key="5">
    <source>
        <dbReference type="ARBA" id="ARBA00023128"/>
    </source>
</evidence>
<dbReference type="GO" id="GO:0050684">
    <property type="term" value="P:regulation of mRNA processing"/>
    <property type="evidence" value="ECO:0007669"/>
    <property type="project" value="InterPro"/>
</dbReference>
<feature type="region of interest" description="Disordered" evidence="7">
    <location>
        <begin position="1"/>
        <end position="117"/>
    </location>
</feature>
<name>A0A8C3BZC0_CAIMO</name>
<dbReference type="PROSITE" id="PS51375">
    <property type="entry name" value="PPR"/>
    <property type="match status" value="1"/>
</dbReference>
<feature type="compositionally biased region" description="Gly residues" evidence="7">
    <location>
        <begin position="96"/>
        <end position="107"/>
    </location>
</feature>
<keyword evidence="5" id="KW-0496">Mitochondrion</keyword>
<reference evidence="8" key="2">
    <citation type="submission" date="2025-08" db="UniProtKB">
        <authorList>
            <consortium name="Ensembl"/>
        </authorList>
    </citation>
    <scope>IDENTIFICATION</scope>
</reference>
<dbReference type="GO" id="GO:0006397">
    <property type="term" value="P:mRNA processing"/>
    <property type="evidence" value="ECO:0007669"/>
    <property type="project" value="UniProtKB-KW"/>
</dbReference>
<accession>A0A8C3BZC0</accession>
<organism evidence="8 9">
    <name type="scientific">Cairina moschata</name>
    <name type="common">Muscovy duck</name>
    <dbReference type="NCBI Taxonomy" id="8855"/>
    <lineage>
        <taxon>Eukaryota</taxon>
        <taxon>Metazoa</taxon>
        <taxon>Chordata</taxon>
        <taxon>Craniata</taxon>
        <taxon>Vertebrata</taxon>
        <taxon>Euteleostomi</taxon>
        <taxon>Archelosauria</taxon>
        <taxon>Archosauria</taxon>
        <taxon>Dinosauria</taxon>
        <taxon>Saurischia</taxon>
        <taxon>Theropoda</taxon>
        <taxon>Coelurosauria</taxon>
        <taxon>Aves</taxon>
        <taxon>Neognathae</taxon>
        <taxon>Galloanserae</taxon>
        <taxon>Anseriformes</taxon>
        <taxon>Anatidae</taxon>
        <taxon>Anatinae</taxon>
        <taxon>Cairina</taxon>
    </lineage>
</organism>
<evidence type="ECO:0000313" key="9">
    <source>
        <dbReference type="Proteomes" id="UP000694556"/>
    </source>
</evidence>
<dbReference type="SUPFAM" id="SSF48452">
    <property type="entry name" value="TPR-like"/>
    <property type="match status" value="1"/>
</dbReference>
<evidence type="ECO:0000256" key="6">
    <source>
        <dbReference type="PROSITE-ProRule" id="PRU00708"/>
    </source>
</evidence>
<evidence type="ECO:0000256" key="3">
    <source>
        <dbReference type="ARBA" id="ARBA00014675"/>
    </source>
</evidence>
<dbReference type="PANTHER" id="PTHR14700:SF0">
    <property type="entry name" value="PENTATRICOPEPTIDE REPEAT-CONTAINING PROTEIN 2, MITOCHONDRIAL"/>
    <property type="match status" value="1"/>
</dbReference>
<dbReference type="Pfam" id="PF10037">
    <property type="entry name" value="MRP-S27"/>
    <property type="match status" value="1"/>
</dbReference>
<feature type="compositionally biased region" description="Pro residues" evidence="7">
    <location>
        <begin position="27"/>
        <end position="45"/>
    </location>
</feature>
<proteinExistence type="inferred from homology"/>
<feature type="repeat" description="PPR" evidence="6">
    <location>
        <begin position="277"/>
        <end position="311"/>
    </location>
</feature>
<sequence length="501" mass="55752">MIYHPQHPPTLTPLTQRSSSRAARPSPRLPLPTQPPPNPLPPPHPRTATTREPPHDHHGKRPCPTPTPTPSPHHSAAPTCGSAQGLPAPQRASHQHGGGHVAEGGAGCDPSQLPGRPGHKMAAVLAGGSQRVMREAVRRSTARLPAPGCWGCVAGGKRYLLTEDDLKLQEFQQTKAVIRNEVHGNKDPYFNSIKEKLKKNGKILKNELKILLHLCQTSADVELARKVIYRYHEQNGITTLRDFKFGPLFMRLCYELDLETPAVELIKDQNLRGFFSESTSFHILMTMLFKKGHYESALEVLGEMKKQGIPFNKETYLLAFAICYKLDSLESCKISAKLLEEAQLKGDSLPLRAFYFAVASALKQNDIAQAQFYCSQIRKTDNKIYNNLKVLVQLRSGSLEEVLKTLEAAVEMDTPPFVKKIEFSEQVLAAATERMEESPDLSAKLRDIYNKLQASGRITTNTLEDMLFQIPSSKKAPAKLLNQKHLGYQAAKPLQSNLMLE</sequence>
<dbReference type="InterPro" id="IPR034629">
    <property type="entry name" value="PTCD2"/>
</dbReference>
<feature type="compositionally biased region" description="Pro residues" evidence="7">
    <location>
        <begin position="1"/>
        <end position="11"/>
    </location>
</feature>
<dbReference type="Proteomes" id="UP000694556">
    <property type="component" value="Chromosome Z"/>
</dbReference>
<dbReference type="NCBIfam" id="TIGR00756">
    <property type="entry name" value="PPR"/>
    <property type="match status" value="1"/>
</dbReference>